<dbReference type="EMBL" id="JAJTND010000001">
    <property type="protein sequence ID" value="MCE3531030.1"/>
    <property type="molecule type" value="Genomic_DNA"/>
</dbReference>
<evidence type="ECO:0000313" key="4">
    <source>
        <dbReference type="Proteomes" id="UP001320170"/>
    </source>
</evidence>
<comment type="caution">
    <text evidence="3">The sequence shown here is derived from an EMBL/GenBank/DDBJ whole genome shotgun (WGS) entry which is preliminary data.</text>
</comment>
<dbReference type="PROSITE" id="PS50297">
    <property type="entry name" value="ANK_REP_REGION"/>
    <property type="match status" value="1"/>
</dbReference>
<dbReference type="InterPro" id="IPR002110">
    <property type="entry name" value="Ankyrin_rpt"/>
</dbReference>
<dbReference type="Proteomes" id="UP001320170">
    <property type="component" value="Unassembled WGS sequence"/>
</dbReference>
<evidence type="ECO:0008006" key="5">
    <source>
        <dbReference type="Google" id="ProtNLM"/>
    </source>
</evidence>
<protein>
    <recommendedName>
        <fullName evidence="5">Ankyrin repeat protein</fullName>
    </recommendedName>
</protein>
<accession>A0ABS8X0U9</accession>
<gene>
    <name evidence="3" type="ORF">LXO92_01395</name>
</gene>
<dbReference type="PROSITE" id="PS50088">
    <property type="entry name" value="ANK_REPEAT"/>
    <property type="match status" value="1"/>
</dbReference>
<keyword evidence="1" id="KW-0040">ANK repeat</keyword>
<organism evidence="3 4">
    <name type="scientific">Legionella resiliens</name>
    <dbReference type="NCBI Taxonomy" id="2905958"/>
    <lineage>
        <taxon>Bacteria</taxon>
        <taxon>Pseudomonadati</taxon>
        <taxon>Pseudomonadota</taxon>
        <taxon>Gammaproteobacteria</taxon>
        <taxon>Legionellales</taxon>
        <taxon>Legionellaceae</taxon>
        <taxon>Legionella</taxon>
    </lineage>
</organism>
<dbReference type="RefSeq" id="WP_233291514.1">
    <property type="nucleotide sequence ID" value="NZ_JAJTND010000001.1"/>
</dbReference>
<evidence type="ECO:0000256" key="1">
    <source>
        <dbReference type="PROSITE-ProRule" id="PRU00023"/>
    </source>
</evidence>
<reference evidence="3 4" key="1">
    <citation type="journal article" date="2024" name="Pathogens">
        <title>Characterization of a Novel Species of Legionella Isolated from a Healthcare Facility: Legionella resiliens sp. nov.</title>
        <authorList>
            <person name="Cristino S."/>
            <person name="Pascale M.R."/>
            <person name="Marino F."/>
            <person name="Derelitto C."/>
            <person name="Salaris S."/>
            <person name="Orsini M."/>
            <person name="Squarzoni S."/>
            <person name="Grottola A."/>
            <person name="Girolamini L."/>
        </authorList>
    </citation>
    <scope>NUCLEOTIDE SEQUENCE [LARGE SCALE GENOMIC DNA]</scope>
    <source>
        <strain evidence="3 4">8cVS16</strain>
    </source>
</reference>
<keyword evidence="4" id="KW-1185">Reference proteome</keyword>
<dbReference type="Gene3D" id="1.25.40.20">
    <property type="entry name" value="Ankyrin repeat-containing domain"/>
    <property type="match status" value="1"/>
</dbReference>
<evidence type="ECO:0000313" key="3">
    <source>
        <dbReference type="EMBL" id="MCE3531030.1"/>
    </source>
</evidence>
<dbReference type="SMART" id="SM00248">
    <property type="entry name" value="ANK"/>
    <property type="match status" value="1"/>
</dbReference>
<name>A0ABS8X0U9_9GAMM</name>
<evidence type="ECO:0000256" key="2">
    <source>
        <dbReference type="SAM" id="MobiDB-lite"/>
    </source>
</evidence>
<feature type="compositionally biased region" description="Basic residues" evidence="2">
    <location>
        <begin position="1"/>
        <end position="10"/>
    </location>
</feature>
<sequence length="1057" mass="121639">MANEHKKTKNSKQSEDSSQNTLKLSERRSLLTYHFQADELESFKNQFYKYMEGIEKGRLPASKKQTFTAYFLSALAITDPVEFLDNEEPFAFARFSSTSESYTLKKLFMIPNSTSPKGHLDKLNRVKEKKYLGLLADLYEQYGSKYEGKRSRYTKSHFYYCLAISAIYRNNYEAILKFNDLFSAHINKKEISDFFNHIMQEIFKDKNPDLLKGKRKIEALRQLASKTNFTTIFTDRSLSDASKCFGEINWGEMLINNLSFLTNSSEPTIQIFNQILTHYSGDHNFYLALIQTLKTFRTDASKKEVINPLLVNFFNNLIKVTDILEFYDYLMCVYKIESTTDQPLIFSHIIDFIRIKQTAPEIDSLLIKKLKELRKDPANKEATDELVTTFFNAMIHCSNVSTFETYLEDLYEMDNPKDQELIFTHVLKFLRALKSDNGNHGKVDSSLIDEFETNWMGRLQTILSQTTDEKILAPLIGSLATANFNTPYQREPTPATLMPSRTHQTAPFFLRPNGLVPTTAPVLRETPQTTQAANPSSLKLHQFLTTDGRYGPYYAPKLNENSPNGTLSLAEIASHSQNIHLTPMEHSCWVIAKYLKEKYLSRLSQPSQFTKDFHDYILNKARNLHVKQLYSSKIISEHTKFKDLSLEDFTQLSEVFLPTKILGNLFHSNPYSALVANYPLANENKYYTALRFIYYARDHRVFKTFTKPCYNSFTALQSITLICCAINDPTYKRSQEQIEDLYEIVITGMCHSLREYSDKDDKNSDDATRCAPGMIEAVLLSLAGATDDPNLDYQTITIDTLVARFKDFYREQFSALTEEAQKKYTRVDDDYEYLSRDFLNLHRKEFNVLVAMYVKDKHFTQAQIDAYLDSEYWEIKDFKKTDTLPMDITPTTIAPQKVDENSSNKAAHLHFFRTPKLRAQTTSASMESSEDKFKESSKPANYKTATTQEKLDEFNNIINEIVFSDIPSKALVETLISLLKSGIDVDAVLTEKGQTALHLAVIHNKSDLVGCLLDHGADKDAQDSDLKTPRDYYNEDPKAHVDMMMYFSIEENKSVSL</sequence>
<feature type="repeat" description="ANK" evidence="1">
    <location>
        <begin position="992"/>
        <end position="1024"/>
    </location>
</feature>
<dbReference type="SUPFAM" id="SSF48403">
    <property type="entry name" value="Ankyrin repeat"/>
    <property type="match status" value="1"/>
</dbReference>
<dbReference type="Pfam" id="PF00023">
    <property type="entry name" value="Ank"/>
    <property type="match status" value="1"/>
</dbReference>
<dbReference type="InterPro" id="IPR036770">
    <property type="entry name" value="Ankyrin_rpt-contain_sf"/>
</dbReference>
<feature type="region of interest" description="Disordered" evidence="2">
    <location>
        <begin position="1"/>
        <end position="22"/>
    </location>
</feature>
<proteinExistence type="predicted"/>
<feature type="region of interest" description="Disordered" evidence="2">
    <location>
        <begin position="920"/>
        <end position="941"/>
    </location>
</feature>